<evidence type="ECO:0000313" key="2">
    <source>
        <dbReference type="EMBL" id="PRQ39988.1"/>
    </source>
</evidence>
<accession>A0A2P6R0Q4</accession>
<feature type="transmembrane region" description="Helical" evidence="1">
    <location>
        <begin position="68"/>
        <end position="90"/>
    </location>
</feature>
<keyword evidence="1" id="KW-0812">Transmembrane</keyword>
<reference evidence="2 3" key="1">
    <citation type="journal article" date="2018" name="Nat. Genet.">
        <title>The Rosa genome provides new insights in the design of modern roses.</title>
        <authorList>
            <person name="Bendahmane M."/>
        </authorList>
    </citation>
    <scope>NUCLEOTIDE SEQUENCE [LARGE SCALE GENOMIC DNA]</scope>
    <source>
        <strain evidence="3">cv. Old Blush</strain>
    </source>
</reference>
<protein>
    <submittedName>
        <fullName evidence="2">Uncharacterized protein</fullName>
    </submittedName>
</protein>
<keyword evidence="3" id="KW-1185">Reference proteome</keyword>
<comment type="caution">
    <text evidence="2">The sequence shown here is derived from an EMBL/GenBank/DDBJ whole genome shotgun (WGS) entry which is preliminary data.</text>
</comment>
<sequence length="127" mass="14376">MRVLQKESQEKSFIQPLLSIPSNPLSRLTKEKLIPRRHFLLLKSLSSLIDQRNGSPSLLSLILQKTPFLSLLLLSLCYQAGFFPSFSFLYCDSSINLADLAAMVKKEWQRLQSTKGPNIPVTQSLNL</sequence>
<dbReference type="Proteomes" id="UP000238479">
    <property type="component" value="Chromosome 4"/>
</dbReference>
<dbReference type="EMBL" id="PDCK01000042">
    <property type="protein sequence ID" value="PRQ39988.1"/>
    <property type="molecule type" value="Genomic_DNA"/>
</dbReference>
<keyword evidence="1" id="KW-0472">Membrane</keyword>
<proteinExistence type="predicted"/>
<dbReference type="AlphaFoldDB" id="A0A2P6R0Q4"/>
<evidence type="ECO:0000313" key="3">
    <source>
        <dbReference type="Proteomes" id="UP000238479"/>
    </source>
</evidence>
<organism evidence="2 3">
    <name type="scientific">Rosa chinensis</name>
    <name type="common">China rose</name>
    <dbReference type="NCBI Taxonomy" id="74649"/>
    <lineage>
        <taxon>Eukaryota</taxon>
        <taxon>Viridiplantae</taxon>
        <taxon>Streptophyta</taxon>
        <taxon>Embryophyta</taxon>
        <taxon>Tracheophyta</taxon>
        <taxon>Spermatophyta</taxon>
        <taxon>Magnoliopsida</taxon>
        <taxon>eudicotyledons</taxon>
        <taxon>Gunneridae</taxon>
        <taxon>Pentapetalae</taxon>
        <taxon>rosids</taxon>
        <taxon>fabids</taxon>
        <taxon>Rosales</taxon>
        <taxon>Rosaceae</taxon>
        <taxon>Rosoideae</taxon>
        <taxon>Rosoideae incertae sedis</taxon>
        <taxon>Rosa</taxon>
    </lineage>
</organism>
<gene>
    <name evidence="2" type="ORF">RchiOBHm_Chr4g0431181</name>
</gene>
<name>A0A2P6R0Q4_ROSCH</name>
<dbReference type="Gramene" id="PRQ39988">
    <property type="protein sequence ID" value="PRQ39988"/>
    <property type="gene ID" value="RchiOBHm_Chr4g0431181"/>
</dbReference>
<keyword evidence="1" id="KW-1133">Transmembrane helix</keyword>
<evidence type="ECO:0000256" key="1">
    <source>
        <dbReference type="SAM" id="Phobius"/>
    </source>
</evidence>